<keyword evidence="2" id="KW-1185">Reference proteome</keyword>
<protein>
    <submittedName>
        <fullName evidence="1">CD69 protein</fullName>
    </submittedName>
</protein>
<dbReference type="EMBL" id="VZRL01001987">
    <property type="protein sequence ID" value="NWV20114.1"/>
    <property type="molecule type" value="Genomic_DNA"/>
</dbReference>
<dbReference type="InterPro" id="IPR016187">
    <property type="entry name" value="CTDL_fold"/>
</dbReference>
<accession>A0A7K6CZD0</accession>
<organism evidence="1 2">
    <name type="scientific">Origma solitaria</name>
    <dbReference type="NCBI Taxonomy" id="720586"/>
    <lineage>
        <taxon>Eukaryota</taxon>
        <taxon>Metazoa</taxon>
        <taxon>Chordata</taxon>
        <taxon>Craniata</taxon>
        <taxon>Vertebrata</taxon>
        <taxon>Euteleostomi</taxon>
        <taxon>Archelosauria</taxon>
        <taxon>Archosauria</taxon>
        <taxon>Dinosauria</taxon>
        <taxon>Saurischia</taxon>
        <taxon>Theropoda</taxon>
        <taxon>Coelurosauria</taxon>
        <taxon>Aves</taxon>
        <taxon>Neognathae</taxon>
        <taxon>Neoaves</taxon>
        <taxon>Telluraves</taxon>
        <taxon>Australaves</taxon>
        <taxon>Passeriformes</taxon>
        <taxon>Meliphagoidea</taxon>
        <taxon>Acanthizidae</taxon>
        <taxon>Origma</taxon>
    </lineage>
</organism>
<dbReference type="SUPFAM" id="SSF56436">
    <property type="entry name" value="C-type lectin-like"/>
    <property type="match status" value="1"/>
</dbReference>
<dbReference type="PANTHER" id="PTHR45710">
    <property type="entry name" value="C-TYPE LECTIN DOMAIN-CONTAINING PROTEIN 180"/>
    <property type="match status" value="1"/>
</dbReference>
<dbReference type="AlphaFoldDB" id="A0A7K6CZD0"/>
<feature type="non-terminal residue" evidence="1">
    <location>
        <position position="1"/>
    </location>
</feature>
<sequence>CPKGWIGYRGVCYYLSKDHRSWDRGQALCSELGASLAMPKDMDMMFLSCLSGNVDLWLGLRR</sequence>
<dbReference type="InterPro" id="IPR050828">
    <property type="entry name" value="C-type_lectin/matrix_domain"/>
</dbReference>
<comment type="caution">
    <text evidence="1">The sequence shown here is derived from an EMBL/GenBank/DDBJ whole genome shotgun (WGS) entry which is preliminary data.</text>
</comment>
<name>A0A7K6CZD0_9PASS</name>
<dbReference type="Proteomes" id="UP000571324">
    <property type="component" value="Unassembled WGS sequence"/>
</dbReference>
<dbReference type="PANTHER" id="PTHR45710:SF26">
    <property type="entry name" value="RH26557P"/>
    <property type="match status" value="1"/>
</dbReference>
<evidence type="ECO:0000313" key="2">
    <source>
        <dbReference type="Proteomes" id="UP000571324"/>
    </source>
</evidence>
<dbReference type="OrthoDB" id="10059571at2759"/>
<feature type="non-terminal residue" evidence="1">
    <location>
        <position position="62"/>
    </location>
</feature>
<gene>
    <name evidence="1" type="primary">Cd69_0</name>
    <name evidence="1" type="ORF">ORISOL_R01439</name>
</gene>
<reference evidence="1 2" key="1">
    <citation type="submission" date="2019-09" db="EMBL/GenBank/DDBJ databases">
        <title>Bird 10,000 Genomes (B10K) Project - Family phase.</title>
        <authorList>
            <person name="Zhang G."/>
        </authorList>
    </citation>
    <scope>NUCLEOTIDE SEQUENCE [LARGE SCALE GENOMIC DNA]</scope>
    <source>
        <strain evidence="1">B10K-DU-029-52</strain>
    </source>
</reference>
<dbReference type="InterPro" id="IPR016186">
    <property type="entry name" value="C-type_lectin-like/link_sf"/>
</dbReference>
<dbReference type="Gene3D" id="3.10.100.10">
    <property type="entry name" value="Mannose-Binding Protein A, subunit A"/>
    <property type="match status" value="1"/>
</dbReference>
<proteinExistence type="predicted"/>
<evidence type="ECO:0000313" key="1">
    <source>
        <dbReference type="EMBL" id="NWV20114.1"/>
    </source>
</evidence>